<organism evidence="3 4">
    <name type="scientific">Saccharopolyspora halophila</name>
    <dbReference type="NCBI Taxonomy" id="405551"/>
    <lineage>
        <taxon>Bacteria</taxon>
        <taxon>Bacillati</taxon>
        <taxon>Actinomycetota</taxon>
        <taxon>Actinomycetes</taxon>
        <taxon>Pseudonocardiales</taxon>
        <taxon>Pseudonocardiaceae</taxon>
        <taxon>Saccharopolyspora</taxon>
    </lineage>
</organism>
<evidence type="ECO:0000256" key="1">
    <source>
        <dbReference type="SAM" id="MobiDB-lite"/>
    </source>
</evidence>
<feature type="compositionally biased region" description="Basic and acidic residues" evidence="1">
    <location>
        <begin position="180"/>
        <end position="195"/>
    </location>
</feature>
<accession>A0ABP5T3C8</accession>
<dbReference type="RefSeq" id="WP_344129585.1">
    <property type="nucleotide sequence ID" value="NZ_BAAARA010000005.1"/>
</dbReference>
<protein>
    <submittedName>
        <fullName evidence="3">Nitroreductase family protein</fullName>
    </submittedName>
</protein>
<sequence>MVFPSTMGLAPERAEEVVRLAGMAPSLHNRQPWRFRLLPHLIELHFDPGSRLPVADPEDRELRLGCGAALLNLRIALDHAGVRPIVTLLPRLHGQTALAEVRAGRSDAPDPDAVRLCRAIPKRRSNRRPFLSTPVPEQDQHALARAVHEEGSHLHVIRRDQLSALEELVHRAHRAQLGDPEFRSELDRWTGRPEGESEGVPAAAAGPEPEPHDQWVLRDFAAGQARPRVPGKDFESEPLMVVVCSYHAGRLSELQAGQALQRMLLTATSLGFVSSQISQVVEVDETREELRRLLGGRLHPQALLRIGHGTPASPSPRLDPAELVLDDEAIADSGP</sequence>
<keyword evidence="4" id="KW-1185">Reference proteome</keyword>
<evidence type="ECO:0000313" key="3">
    <source>
        <dbReference type="EMBL" id="GAA2344597.1"/>
    </source>
</evidence>
<dbReference type="NCBIfam" id="NF047509">
    <property type="entry name" value="Rv3131_FMN_oxido"/>
    <property type="match status" value="1"/>
</dbReference>
<reference evidence="4" key="1">
    <citation type="journal article" date="2019" name="Int. J. Syst. Evol. Microbiol.">
        <title>The Global Catalogue of Microorganisms (GCM) 10K type strain sequencing project: providing services to taxonomists for standard genome sequencing and annotation.</title>
        <authorList>
            <consortium name="The Broad Institute Genomics Platform"/>
            <consortium name="The Broad Institute Genome Sequencing Center for Infectious Disease"/>
            <person name="Wu L."/>
            <person name="Ma J."/>
        </authorList>
    </citation>
    <scope>NUCLEOTIDE SEQUENCE [LARGE SCALE GENOMIC DNA]</scope>
    <source>
        <strain evidence="4">JCM 16221</strain>
    </source>
</reference>
<proteinExistence type="predicted"/>
<dbReference type="InterPro" id="IPR000415">
    <property type="entry name" value="Nitroreductase-like"/>
</dbReference>
<name>A0ABP5T3C8_9PSEU</name>
<feature type="region of interest" description="Disordered" evidence="1">
    <location>
        <begin position="179"/>
        <end position="212"/>
    </location>
</feature>
<dbReference type="SUPFAM" id="SSF55469">
    <property type="entry name" value="FMN-dependent nitroreductase-like"/>
    <property type="match status" value="2"/>
</dbReference>
<dbReference type="EMBL" id="BAAARA010000005">
    <property type="protein sequence ID" value="GAA2344597.1"/>
    <property type="molecule type" value="Genomic_DNA"/>
</dbReference>
<dbReference type="Gene3D" id="3.40.109.10">
    <property type="entry name" value="NADH Oxidase"/>
    <property type="match status" value="1"/>
</dbReference>
<dbReference type="PANTHER" id="PTHR23026:SF123">
    <property type="entry name" value="NAD(P)H NITROREDUCTASE RV3131-RELATED"/>
    <property type="match status" value="1"/>
</dbReference>
<dbReference type="InterPro" id="IPR029479">
    <property type="entry name" value="Nitroreductase"/>
</dbReference>
<dbReference type="Pfam" id="PF00881">
    <property type="entry name" value="Nitroreductase"/>
    <property type="match status" value="1"/>
</dbReference>
<dbReference type="PANTHER" id="PTHR23026">
    <property type="entry name" value="NADPH NITROREDUCTASE"/>
    <property type="match status" value="1"/>
</dbReference>
<comment type="caution">
    <text evidence="3">The sequence shown here is derived from an EMBL/GenBank/DDBJ whole genome shotgun (WGS) entry which is preliminary data.</text>
</comment>
<feature type="domain" description="Nitroreductase" evidence="2">
    <location>
        <begin position="122"/>
        <end position="308"/>
    </location>
</feature>
<feature type="compositionally biased region" description="Low complexity" evidence="1">
    <location>
        <begin position="198"/>
        <end position="207"/>
    </location>
</feature>
<dbReference type="InterPro" id="IPR050627">
    <property type="entry name" value="Nitroreductase/BluB"/>
</dbReference>
<gene>
    <name evidence="3" type="ORF">GCM10009854_21680</name>
</gene>
<evidence type="ECO:0000259" key="2">
    <source>
        <dbReference type="Pfam" id="PF00881"/>
    </source>
</evidence>
<dbReference type="Proteomes" id="UP001501218">
    <property type="component" value="Unassembled WGS sequence"/>
</dbReference>
<evidence type="ECO:0000313" key="4">
    <source>
        <dbReference type="Proteomes" id="UP001501218"/>
    </source>
</evidence>